<evidence type="ECO:0000256" key="4">
    <source>
        <dbReference type="ARBA" id="ARBA00023136"/>
    </source>
</evidence>
<accession>A0A1C4CWI4</accession>
<keyword evidence="4" id="KW-0472">Membrane</keyword>
<organism evidence="7 8">
    <name type="scientific">Kosakonia oryzendophytica</name>
    <dbReference type="NCBI Taxonomy" id="1005665"/>
    <lineage>
        <taxon>Bacteria</taxon>
        <taxon>Pseudomonadati</taxon>
        <taxon>Pseudomonadota</taxon>
        <taxon>Gammaproteobacteria</taxon>
        <taxon>Enterobacterales</taxon>
        <taxon>Enterobacteriaceae</taxon>
        <taxon>Kosakonia</taxon>
    </lineage>
</organism>
<dbReference type="AlphaFoldDB" id="A0A1C4CWI4"/>
<evidence type="ECO:0000313" key="8">
    <source>
        <dbReference type="Proteomes" id="UP000198975"/>
    </source>
</evidence>
<keyword evidence="5" id="KW-0998">Cell outer membrane</keyword>
<reference evidence="8" key="1">
    <citation type="submission" date="2016-08" db="EMBL/GenBank/DDBJ databases">
        <authorList>
            <person name="Varghese N."/>
            <person name="Submissions Spin"/>
        </authorList>
    </citation>
    <scope>NUCLEOTIDE SEQUENCE [LARGE SCALE GENOMIC DNA]</scope>
    <source>
        <strain evidence="8">REICA_082</strain>
    </source>
</reference>
<dbReference type="PANTHER" id="PTHR38776">
    <property type="entry name" value="MLTA-INTERACTING PROTEIN-RELATED"/>
    <property type="match status" value="1"/>
</dbReference>
<dbReference type="EMBL" id="FMAY01000009">
    <property type="protein sequence ID" value="SCC23485.1"/>
    <property type="molecule type" value="Genomic_DNA"/>
</dbReference>
<dbReference type="GO" id="GO:0009279">
    <property type="term" value="C:cell outer membrane"/>
    <property type="evidence" value="ECO:0007669"/>
    <property type="project" value="UniProtKB-SubCell"/>
</dbReference>
<sequence length="262" mass="28539">MIMRKNALYMIGSLLPAFMSGAYASDATVPQDTFTLGLGGQYAPQYSGSDKYALQIVPVIQARKGAFFLDTEKGVGYDLQTADGLYLEHTLGYNLGRADSRSAWRDGADNLKGMGTIDAVLNTALAVGWSVTPWLTVEGKATLPLTDSQGVQYQTSVTLLPVQSAYDTVAIQSAMLFGDSRYMNIFYGVNRQQSLASGYSRYSAKGGMYGIETRLIWSHQFDAHWGTTFSAGYHWLDSAAADSPIVLRRNEGSTVAAFTYTF</sequence>
<comment type="similarity">
    <text evidence="2">Belongs to the MipA/OmpV family.</text>
</comment>
<dbReference type="Pfam" id="PF06629">
    <property type="entry name" value="MipA"/>
    <property type="match status" value="1"/>
</dbReference>
<keyword evidence="3 6" id="KW-0732">Signal</keyword>
<comment type="subcellular location">
    <subcellularLocation>
        <location evidence="1">Cell outer membrane</location>
    </subcellularLocation>
</comment>
<evidence type="ECO:0000256" key="5">
    <source>
        <dbReference type="ARBA" id="ARBA00023237"/>
    </source>
</evidence>
<evidence type="ECO:0000256" key="6">
    <source>
        <dbReference type="SAM" id="SignalP"/>
    </source>
</evidence>
<evidence type="ECO:0000256" key="1">
    <source>
        <dbReference type="ARBA" id="ARBA00004442"/>
    </source>
</evidence>
<feature type="chain" id="PRO_5008690149" evidence="6">
    <location>
        <begin position="25"/>
        <end position="262"/>
    </location>
</feature>
<evidence type="ECO:0000256" key="3">
    <source>
        <dbReference type="ARBA" id="ARBA00022729"/>
    </source>
</evidence>
<dbReference type="PANTHER" id="PTHR38776:SF1">
    <property type="entry name" value="MLTA-INTERACTING PROTEIN-RELATED"/>
    <property type="match status" value="1"/>
</dbReference>
<dbReference type="RefSeq" id="WP_088237462.1">
    <property type="nucleotide sequence ID" value="NZ_FMAY01000009.1"/>
</dbReference>
<feature type="signal peptide" evidence="6">
    <location>
        <begin position="1"/>
        <end position="24"/>
    </location>
</feature>
<evidence type="ECO:0000313" key="7">
    <source>
        <dbReference type="EMBL" id="SCC23485.1"/>
    </source>
</evidence>
<protein>
    <submittedName>
        <fullName evidence="7">Outer membrane scaffolding protein for murein synthesis, MipA/OmpV family</fullName>
    </submittedName>
</protein>
<gene>
    <name evidence="7" type="ORF">GA0061071_10961</name>
</gene>
<evidence type="ECO:0000256" key="2">
    <source>
        <dbReference type="ARBA" id="ARBA00005722"/>
    </source>
</evidence>
<keyword evidence="8" id="KW-1185">Reference proteome</keyword>
<proteinExistence type="inferred from homology"/>
<name>A0A1C4CWI4_9ENTR</name>
<dbReference type="Proteomes" id="UP000198975">
    <property type="component" value="Unassembled WGS sequence"/>
</dbReference>
<dbReference type="InterPro" id="IPR010583">
    <property type="entry name" value="MipA"/>
</dbReference>
<dbReference type="OrthoDB" id="5951177at2"/>